<dbReference type="GeneID" id="85458284"/>
<proteinExistence type="predicted"/>
<dbReference type="PANTHER" id="PTHR37844">
    <property type="entry name" value="SER/THR PROTEIN PHOSPHATASE SUPERFAMILY (AFU_ORTHOLOGUE AFUA_1G14840)"/>
    <property type="match status" value="1"/>
</dbReference>
<dbReference type="InterPro" id="IPR004843">
    <property type="entry name" value="Calcineurin-like_PHP"/>
</dbReference>
<dbReference type="SUPFAM" id="SSF56300">
    <property type="entry name" value="Metallo-dependent phosphatases"/>
    <property type="match status" value="1"/>
</dbReference>
<dbReference type="Proteomes" id="UP001224890">
    <property type="component" value="Unassembled WGS sequence"/>
</dbReference>
<reference evidence="2" key="1">
    <citation type="submission" date="2021-06" db="EMBL/GenBank/DDBJ databases">
        <title>Comparative genomics, transcriptomics and evolutionary studies reveal genomic signatures of adaptation to plant cell wall in hemibiotrophic fungi.</title>
        <authorList>
            <consortium name="DOE Joint Genome Institute"/>
            <person name="Baroncelli R."/>
            <person name="Diaz J.F."/>
            <person name="Benocci T."/>
            <person name="Peng M."/>
            <person name="Battaglia E."/>
            <person name="Haridas S."/>
            <person name="Andreopoulos W."/>
            <person name="Labutti K."/>
            <person name="Pangilinan J."/>
            <person name="Floch G.L."/>
            <person name="Makela M.R."/>
            <person name="Henrissat B."/>
            <person name="Grigoriev I.V."/>
            <person name="Crouch J.A."/>
            <person name="De Vries R.P."/>
            <person name="Sukno S.A."/>
            <person name="Thon M.R."/>
        </authorList>
    </citation>
    <scope>NUCLEOTIDE SEQUENCE</scope>
    <source>
        <strain evidence="2">CBS 193.32</strain>
    </source>
</reference>
<comment type="caution">
    <text evidence="2">The sequence shown here is derived from an EMBL/GenBank/DDBJ whole genome shotgun (WGS) entry which is preliminary data.</text>
</comment>
<feature type="domain" description="Calcineurin-like phosphoesterase" evidence="1">
    <location>
        <begin position="13"/>
        <end position="228"/>
    </location>
</feature>
<keyword evidence="3" id="KW-1185">Reference proteome</keyword>
<dbReference type="AlphaFoldDB" id="A0AAJ0AW60"/>
<accession>A0AAJ0AW60</accession>
<dbReference type="RefSeq" id="XP_060435172.1">
    <property type="nucleotide sequence ID" value="XM_060573758.1"/>
</dbReference>
<name>A0AAJ0AW60_9PEZI</name>
<dbReference type="InterPro" id="IPR029052">
    <property type="entry name" value="Metallo-depent_PP-like"/>
</dbReference>
<evidence type="ECO:0000313" key="2">
    <source>
        <dbReference type="EMBL" id="KAK1691477.1"/>
    </source>
</evidence>
<evidence type="ECO:0000259" key="1">
    <source>
        <dbReference type="Pfam" id="PF00149"/>
    </source>
</evidence>
<organism evidence="2 3">
    <name type="scientific">Colletotrichum godetiae</name>
    <dbReference type="NCBI Taxonomy" id="1209918"/>
    <lineage>
        <taxon>Eukaryota</taxon>
        <taxon>Fungi</taxon>
        <taxon>Dikarya</taxon>
        <taxon>Ascomycota</taxon>
        <taxon>Pezizomycotina</taxon>
        <taxon>Sordariomycetes</taxon>
        <taxon>Hypocreomycetidae</taxon>
        <taxon>Glomerellales</taxon>
        <taxon>Glomerellaceae</taxon>
        <taxon>Colletotrichum</taxon>
        <taxon>Colletotrichum acutatum species complex</taxon>
    </lineage>
</organism>
<gene>
    <name evidence="2" type="ORF">BDP55DRAFT_647180</name>
</gene>
<dbReference type="GO" id="GO:0016787">
    <property type="term" value="F:hydrolase activity"/>
    <property type="evidence" value="ECO:0007669"/>
    <property type="project" value="InterPro"/>
</dbReference>
<dbReference type="EMBL" id="JAHMHR010000004">
    <property type="protein sequence ID" value="KAK1691477.1"/>
    <property type="molecule type" value="Genomic_DNA"/>
</dbReference>
<dbReference type="Pfam" id="PF00149">
    <property type="entry name" value="Metallophos"/>
    <property type="match status" value="1"/>
</dbReference>
<dbReference type="Gene3D" id="3.60.21.10">
    <property type="match status" value="1"/>
</dbReference>
<sequence length="266" mass="29741">MAAKRASTGLVQFLSDLHLEASRDYSTFDFPAAAPYLLLSGDIGSLSDYDRYLGFIRRQTDRYEGVLLVLGNHEFHGLTYDQTLAEVAKLEAEPPLEGRLHILHQHRFDIPGSDVSILGCTLWTMVPEEARAAVVGRVKDFQHIKGWSIEAHCEAHRVDLAWLKTEVREAVARGREVVAATHHAPLLKGTSEPRFTGSPWSSAFATDVLEEVEELSRVRCWVFGHTHHSTDMVVKGVRIVSNQRGYVGVGRVAKEGFHPTKTLSFR</sequence>
<evidence type="ECO:0000313" key="3">
    <source>
        <dbReference type="Proteomes" id="UP001224890"/>
    </source>
</evidence>
<protein>
    <submittedName>
        <fullName evidence="2">Metallo-dependent phosphatase-like protein</fullName>
    </submittedName>
</protein>
<dbReference type="PANTHER" id="PTHR37844:SF2">
    <property type="entry name" value="SER_THR PROTEIN PHOSPHATASE SUPERFAMILY (AFU_ORTHOLOGUE AFUA_1G14840)"/>
    <property type="match status" value="1"/>
</dbReference>